<evidence type="ECO:0000313" key="1">
    <source>
        <dbReference type="EMBL" id="SVE17416.1"/>
    </source>
</evidence>
<dbReference type="SUPFAM" id="SSF82185">
    <property type="entry name" value="Histone H3 K4-specific methyltransferase SET7/9 N-terminal domain"/>
    <property type="match status" value="1"/>
</dbReference>
<reference evidence="1" key="1">
    <citation type="submission" date="2018-05" db="EMBL/GenBank/DDBJ databases">
        <authorList>
            <person name="Lanie J.A."/>
            <person name="Ng W.-L."/>
            <person name="Kazmierczak K.M."/>
            <person name="Andrzejewski T.M."/>
            <person name="Davidsen T.M."/>
            <person name="Wayne K.J."/>
            <person name="Tettelin H."/>
            <person name="Glass J.I."/>
            <person name="Rusch D."/>
            <person name="Podicherti R."/>
            <person name="Tsui H.-C.T."/>
            <person name="Winkler M.E."/>
        </authorList>
    </citation>
    <scope>NUCLEOTIDE SEQUENCE</scope>
</reference>
<dbReference type="EMBL" id="UINC01199134">
    <property type="protein sequence ID" value="SVE17416.1"/>
    <property type="molecule type" value="Genomic_DNA"/>
</dbReference>
<proteinExistence type="predicted"/>
<accession>A0A383BB80</accession>
<name>A0A383BB80_9ZZZZ</name>
<dbReference type="Gene3D" id="2.20.110.10">
    <property type="entry name" value="Histone H3 K4-specific methyltransferase SET7/9 N-terminal domain"/>
    <property type="match status" value="1"/>
</dbReference>
<gene>
    <name evidence="1" type="ORF">METZ01_LOCUS470270</name>
</gene>
<protein>
    <submittedName>
        <fullName evidence="1">Uncharacterized protein</fullName>
    </submittedName>
</protein>
<sequence length="160" mass="18855">MLNGEKIIFRENGDILGIENYKDDALEGQFIRYFTDGRIKEAGKYKNGLEHGLWFYGALSGDYSECLFINGKGKEGCRKWGPDDRDYWWWKIEYADGGRKETHIEYNENPYYVQALTTFVNGSLHGKHVQYGCLDKIIVLKVFDKGKLIEHYWDNENWNY</sequence>
<organism evidence="1">
    <name type="scientific">marine metagenome</name>
    <dbReference type="NCBI Taxonomy" id="408172"/>
    <lineage>
        <taxon>unclassified sequences</taxon>
        <taxon>metagenomes</taxon>
        <taxon>ecological metagenomes</taxon>
    </lineage>
</organism>
<dbReference type="AlphaFoldDB" id="A0A383BB80"/>